<evidence type="ECO:0000256" key="1">
    <source>
        <dbReference type="ARBA" id="ARBA00023319"/>
    </source>
</evidence>
<feature type="domain" description="Ig-like" evidence="3">
    <location>
        <begin position="631"/>
        <end position="721"/>
    </location>
</feature>
<keyword evidence="4" id="KW-1185">Reference proteome</keyword>
<dbReference type="PROSITE" id="PS50835">
    <property type="entry name" value="IG_LIKE"/>
    <property type="match status" value="6"/>
</dbReference>
<evidence type="ECO:0000259" key="3">
    <source>
        <dbReference type="PROSITE" id="PS50835"/>
    </source>
</evidence>
<sequence length="1276" mass="143799">MAVLKILMVSPEESGEYTVVAENRFGKVDSSARIEVYPLSAPDDRFKEQRLREQQQMHIYQQQQLRYQQALEREQIERRAREEENRRILEEQERLRQLFERERAERERLEKERRQEEEKRLRQLQQTQPYHLQYQQSAHWPQQPRHAQQDPETSQPYYHLGQSSLKQHQRHYQQQPLYYQREAQQQYRYYQPQQHFQHLNQYQQHIEQQKNMPAPALRQQQQPIGKGNGSVVANGHAKGAALKGTSNGSVAVGGVATGQSHQHGAALVQARPPQFVVNPLSVAAKAGETVTFNAQAAGSPIPQLEWCRADGTSIQNGGKYKIEHGNNGDSKLIIEKVDAHDADTYSVVAKNSGGSFQSRFSLNVLQAKSPEAPEFTGKFQSTTVYEGDSVKLYCKATGEGVTFKWYKDNEEISSTGPFKIDSKGNETTLYIQAVTLAEGAWYRCDASNKHGTTALRGRVVVQSRQKLGGPPHREQITLRKVDRRQARTPVNQMQDSSASKTVPSFSGQLQPLNLIEGQTARLELKFAPADDPNLKVKIAWLLNGKAILASSRVVTVNDFGIAVLEINPVTVFDQGEYTVVAVNPLGEARSSTNIAVIGHGSVQQPTLGNSFGTAYQSRSPKAPAGIQLDLPNFHSDLRSHELFEGQTIHLETKLTPLNDPNLTTVWYLNGRELMKNDRCKQTLHHGFATIDILDAKKEDSGHYVCRAINNLGQAENQGTVIIHPRVDLHKFEQNSHLDVEDVREIQFSHAKQDDTPKFLTQASILLINKPILQSFHCDQELGRSYFEARIQPVNDPSLRVSWLKDGHALPNANRIQTFHNFGCVSLSLHPTYPEDAGTYTCVLFNAHGQAQSSAELTTLSVEPLQLGTKHEDSLQIIGYLDSHQVHIGPQSVERPEEFHSLEAPRFARSLADRIEVMENEPVHFEARLQPANDVKMTVEWYHNGAPLPAAHRFRPMFDFGYVALDILYAYPEDTGTYVLVARNELGEARCSLELVVSSDKVLYLDPHHPEGLERIKLEHDRRQGLPEIEDRSCDAAPKFLGDLQDQQLNEHENIHLDLKVTPVNDPTMVIEWFVDGRNIHTGSRVKTIYEFGFVALDIKGAIAEDSGVYSIKASNALGEAIRQCEIVVNPAGQIVLDTRHEESLGKIDYLENQNKYGRKEIEELGPEMAPVFVVPLQADMGEVEEGEPIHLECQVKPINDNTLKITWLRNGAPIPHGHRFRTFYDFGFVSLDVLGVYAQDSGTYTCRAENALGSVETTTKIHCSRELFISGSLLEM</sequence>
<dbReference type="CDD" id="cd00096">
    <property type="entry name" value="Ig"/>
    <property type="match status" value="2"/>
</dbReference>
<reference evidence="5" key="1">
    <citation type="submission" date="2016-11" db="UniProtKB">
        <authorList>
            <consortium name="WormBaseParasite"/>
        </authorList>
    </citation>
    <scope>IDENTIFICATION</scope>
</reference>
<organism evidence="4 5">
    <name type="scientific">Heterorhabditis bacteriophora</name>
    <name type="common">Entomopathogenic nematode worm</name>
    <dbReference type="NCBI Taxonomy" id="37862"/>
    <lineage>
        <taxon>Eukaryota</taxon>
        <taxon>Metazoa</taxon>
        <taxon>Ecdysozoa</taxon>
        <taxon>Nematoda</taxon>
        <taxon>Chromadorea</taxon>
        <taxon>Rhabditida</taxon>
        <taxon>Rhabditina</taxon>
        <taxon>Rhabditomorpha</taxon>
        <taxon>Strongyloidea</taxon>
        <taxon>Heterorhabditidae</taxon>
        <taxon>Heterorhabditis</taxon>
    </lineage>
</organism>
<dbReference type="PANTHER" id="PTHR47633:SF4">
    <property type="entry name" value="MYOPALLADIN ISOFORM X1"/>
    <property type="match status" value="1"/>
</dbReference>
<dbReference type="InterPro" id="IPR013783">
    <property type="entry name" value="Ig-like_fold"/>
</dbReference>
<dbReference type="FunFam" id="2.60.40.10:FF:000107">
    <property type="entry name" value="Myosin, light chain kinase a"/>
    <property type="match status" value="1"/>
</dbReference>
<feature type="domain" description="Ig-like" evidence="3">
    <location>
        <begin position="1037"/>
        <end position="1127"/>
    </location>
</feature>
<protein>
    <submittedName>
        <fullName evidence="5">Titin</fullName>
    </submittedName>
</protein>
<dbReference type="Proteomes" id="UP000095283">
    <property type="component" value="Unplaced"/>
</dbReference>
<dbReference type="WBParaSite" id="Hba_18135">
    <property type="protein sequence ID" value="Hba_18135"/>
    <property type="gene ID" value="Hba_18135"/>
</dbReference>
<feature type="domain" description="Ig-like" evidence="3">
    <location>
        <begin position="373"/>
        <end position="460"/>
    </location>
</feature>
<feature type="domain" description="Ig-like" evidence="3">
    <location>
        <begin position="756"/>
        <end position="857"/>
    </location>
</feature>
<evidence type="ECO:0000313" key="4">
    <source>
        <dbReference type="Proteomes" id="UP000095283"/>
    </source>
</evidence>
<evidence type="ECO:0000313" key="5">
    <source>
        <dbReference type="WBParaSite" id="Hba_18135"/>
    </source>
</evidence>
<dbReference type="InterPro" id="IPR007110">
    <property type="entry name" value="Ig-like_dom"/>
</dbReference>
<dbReference type="FunFam" id="2.60.40.10:FF:002429">
    <property type="entry name" value="KETtiN (Drosophila actin-binding) homolog"/>
    <property type="match status" value="1"/>
</dbReference>
<proteinExistence type="predicted"/>
<dbReference type="InterPro" id="IPR036179">
    <property type="entry name" value="Ig-like_dom_sf"/>
</dbReference>
<feature type="domain" description="Ig-like" evidence="3">
    <location>
        <begin position="1166"/>
        <end position="1262"/>
    </location>
</feature>
<dbReference type="FunFam" id="2.60.40.10:FF:000962">
    <property type="entry name" value="titin isoform X1"/>
    <property type="match status" value="3"/>
</dbReference>
<dbReference type="InterPro" id="IPR013098">
    <property type="entry name" value="Ig_I-set"/>
</dbReference>
<feature type="compositionally biased region" description="Basic and acidic residues" evidence="2">
    <location>
        <begin position="105"/>
        <end position="121"/>
    </location>
</feature>
<dbReference type="SMART" id="SM00408">
    <property type="entry name" value="IGc2"/>
    <property type="match status" value="6"/>
</dbReference>
<dbReference type="InterPro" id="IPR003598">
    <property type="entry name" value="Ig_sub2"/>
</dbReference>
<feature type="domain" description="Ig-like" evidence="3">
    <location>
        <begin position="273"/>
        <end position="363"/>
    </location>
</feature>
<dbReference type="FunFam" id="2.60.40.10:FF:001850">
    <property type="entry name" value="KETtiN (Drosophila actin-binding) homolog"/>
    <property type="match status" value="1"/>
</dbReference>
<name>A0A1I7XKA0_HETBA</name>
<dbReference type="PANTHER" id="PTHR47633">
    <property type="entry name" value="IMMUNOGLOBULIN"/>
    <property type="match status" value="1"/>
</dbReference>
<dbReference type="AlphaFoldDB" id="A0A1I7XKA0"/>
<dbReference type="Gene3D" id="2.60.40.10">
    <property type="entry name" value="Immunoglobulins"/>
    <property type="match status" value="8"/>
</dbReference>
<dbReference type="Pfam" id="PF07679">
    <property type="entry name" value="I-set"/>
    <property type="match status" value="8"/>
</dbReference>
<accession>A0A1I7XKA0</accession>
<dbReference type="FunFam" id="2.60.40.10:FF:000119">
    <property type="entry name" value="Sallimus, isoform P"/>
    <property type="match status" value="2"/>
</dbReference>
<dbReference type="SMART" id="SM00409">
    <property type="entry name" value="IG"/>
    <property type="match status" value="8"/>
</dbReference>
<evidence type="ECO:0000256" key="2">
    <source>
        <dbReference type="SAM" id="MobiDB-lite"/>
    </source>
</evidence>
<feature type="compositionally biased region" description="Polar residues" evidence="2">
    <location>
        <begin position="488"/>
        <end position="504"/>
    </location>
</feature>
<keyword evidence="1" id="KW-0393">Immunoglobulin domain</keyword>
<feature type="compositionally biased region" description="Low complexity" evidence="2">
    <location>
        <begin position="123"/>
        <end position="136"/>
    </location>
</feature>
<dbReference type="SUPFAM" id="SSF48726">
    <property type="entry name" value="Immunoglobulin"/>
    <property type="match status" value="8"/>
</dbReference>
<dbReference type="InterPro" id="IPR003599">
    <property type="entry name" value="Ig_sub"/>
</dbReference>
<feature type="region of interest" description="Disordered" evidence="2">
    <location>
        <begin position="485"/>
        <end position="504"/>
    </location>
</feature>
<feature type="region of interest" description="Disordered" evidence="2">
    <location>
        <begin position="105"/>
        <end position="158"/>
    </location>
</feature>